<keyword evidence="4" id="KW-0346">Stress response</keyword>
<dbReference type="CDD" id="cd00165">
    <property type="entry name" value="S4"/>
    <property type="match status" value="1"/>
</dbReference>
<keyword evidence="5" id="KW-1185">Reference proteome</keyword>
<dbReference type="Gene3D" id="3.10.290.10">
    <property type="entry name" value="RNA-binding S4 domain"/>
    <property type="match status" value="1"/>
</dbReference>
<dbReference type="RefSeq" id="WP_145734936.1">
    <property type="nucleotide sequence ID" value="NZ_VITR01000013.1"/>
</dbReference>
<dbReference type="AlphaFoldDB" id="A0A560GXQ2"/>
<dbReference type="SMART" id="SM00363">
    <property type="entry name" value="S4"/>
    <property type="match status" value="1"/>
</dbReference>
<dbReference type="InterPro" id="IPR002942">
    <property type="entry name" value="S4_RNA-bd"/>
</dbReference>
<accession>A0A560GXQ2</accession>
<evidence type="ECO:0000313" key="4">
    <source>
        <dbReference type="EMBL" id="TWB38210.1"/>
    </source>
</evidence>
<dbReference type="PROSITE" id="PS50889">
    <property type="entry name" value="S4"/>
    <property type="match status" value="1"/>
</dbReference>
<evidence type="ECO:0000256" key="1">
    <source>
        <dbReference type="PROSITE-ProRule" id="PRU00182"/>
    </source>
</evidence>
<dbReference type="SUPFAM" id="SSF55174">
    <property type="entry name" value="Alpha-L RNA-binding motif"/>
    <property type="match status" value="1"/>
</dbReference>
<feature type="region of interest" description="Disordered" evidence="2">
    <location>
        <begin position="97"/>
        <end position="118"/>
    </location>
</feature>
<dbReference type="Proteomes" id="UP000315751">
    <property type="component" value="Unassembled WGS sequence"/>
</dbReference>
<dbReference type="GO" id="GO:0003723">
    <property type="term" value="F:RNA binding"/>
    <property type="evidence" value="ECO:0007669"/>
    <property type="project" value="UniProtKB-KW"/>
</dbReference>
<dbReference type="OrthoDB" id="9797176at2"/>
<dbReference type="Pfam" id="PF01479">
    <property type="entry name" value="S4"/>
    <property type="match status" value="1"/>
</dbReference>
<dbReference type="InterPro" id="IPR036986">
    <property type="entry name" value="S4_RNA-bd_sf"/>
</dbReference>
<evidence type="ECO:0000256" key="2">
    <source>
        <dbReference type="SAM" id="MobiDB-lite"/>
    </source>
</evidence>
<keyword evidence="1" id="KW-0694">RNA-binding</keyword>
<sequence length="118" mass="12671">MSKVNGKGDSGGEDEDAADLAQGRLRLDKWLWYARFLKSRSLAAKLCGSGAIRCGGATITKAHHTVRPGDVLTFPLGNHIRVIKVLALGTRRGPAPEAQALYEDLSPPTPESRLPRAP</sequence>
<proteinExistence type="predicted"/>
<name>A0A560GXQ2_9PROT</name>
<organism evidence="4 5">
    <name type="scientific">Nitrospirillum amazonense</name>
    <dbReference type="NCBI Taxonomy" id="28077"/>
    <lineage>
        <taxon>Bacteria</taxon>
        <taxon>Pseudomonadati</taxon>
        <taxon>Pseudomonadota</taxon>
        <taxon>Alphaproteobacteria</taxon>
        <taxon>Rhodospirillales</taxon>
        <taxon>Azospirillaceae</taxon>
        <taxon>Nitrospirillum</taxon>
    </lineage>
</organism>
<evidence type="ECO:0000313" key="5">
    <source>
        <dbReference type="Proteomes" id="UP000315751"/>
    </source>
</evidence>
<reference evidence="4 5" key="1">
    <citation type="submission" date="2019-06" db="EMBL/GenBank/DDBJ databases">
        <title>Genomic Encyclopedia of Type Strains, Phase IV (KMG-V): Genome sequencing to study the core and pangenomes of soil and plant-associated prokaryotes.</title>
        <authorList>
            <person name="Whitman W."/>
        </authorList>
    </citation>
    <scope>NUCLEOTIDE SEQUENCE [LARGE SCALE GENOMIC DNA]</scope>
    <source>
        <strain evidence="4 5">BR 11622</strain>
    </source>
</reference>
<gene>
    <name evidence="4" type="ORF">FBZ90_113208</name>
</gene>
<feature type="domain" description="RNA-binding S4" evidence="3">
    <location>
        <begin position="25"/>
        <end position="88"/>
    </location>
</feature>
<protein>
    <submittedName>
        <fullName evidence="4">Heat shock protein Hsp15</fullName>
    </submittedName>
</protein>
<evidence type="ECO:0000259" key="3">
    <source>
        <dbReference type="SMART" id="SM00363"/>
    </source>
</evidence>
<dbReference type="EMBL" id="VITR01000013">
    <property type="protein sequence ID" value="TWB38210.1"/>
    <property type="molecule type" value="Genomic_DNA"/>
</dbReference>
<comment type="caution">
    <text evidence="4">The sequence shown here is derived from an EMBL/GenBank/DDBJ whole genome shotgun (WGS) entry which is preliminary data.</text>
</comment>